<dbReference type="InterPro" id="IPR002901">
    <property type="entry name" value="MGlyc_endo_b_GlcNAc-like_dom"/>
</dbReference>
<gene>
    <name evidence="2" type="ORF">NBRC116585_01620</name>
</gene>
<dbReference type="SMART" id="SM00047">
    <property type="entry name" value="LYZ2"/>
    <property type="match status" value="1"/>
</dbReference>
<reference evidence="2 3" key="1">
    <citation type="submission" date="2024-04" db="EMBL/GenBank/DDBJ databases">
        <title>Draft genome sequence of Thalassolituus maritimus NBRC 116585.</title>
        <authorList>
            <person name="Miyakawa T."/>
            <person name="Kusuya Y."/>
            <person name="Miura T."/>
        </authorList>
    </citation>
    <scope>NUCLEOTIDE SEQUENCE [LARGE SCALE GENOMIC DNA]</scope>
    <source>
        <strain evidence="2 3">5NW40-0001</strain>
    </source>
</reference>
<dbReference type="EMBL" id="BAABWH010000001">
    <property type="protein sequence ID" value="GAA6144045.1"/>
    <property type="molecule type" value="Genomic_DNA"/>
</dbReference>
<dbReference type="PANTHER" id="PTHR40572">
    <property type="entry name" value="PROTEIN BAX"/>
    <property type="match status" value="1"/>
</dbReference>
<feature type="domain" description="Mannosyl-glycoprotein endo-beta-N-acetylglucosamidase-like" evidence="1">
    <location>
        <begin position="105"/>
        <end position="246"/>
    </location>
</feature>
<sequence length="269" mass="30483">MQRPMQSVRSVVLILISMSMLWIQGCSKQPDLITDFEADKSVVKAPLPDFPRYTNTKEKKAEFFAFMERLTHEANREIMVERNALKAIKDFGEYDKMTPENAAFLARLAKKYRLDDITPTAKQVERLLVRVAPVAPSLAMAQAANESAWGTSRFAKKGNNLFGQWCFSKGCGIVPESRAEDASHEVAAFKTPYQSVRSYMLNINRHDAYRQLRRIRAEAMQKQGFASGTALAGGLESYSERGQEYIDEVRSMIRFNKLGRFDHPEPVGS</sequence>
<evidence type="ECO:0000313" key="2">
    <source>
        <dbReference type="EMBL" id="GAA6144045.1"/>
    </source>
</evidence>
<dbReference type="PROSITE" id="PS51257">
    <property type="entry name" value="PROKAR_LIPOPROTEIN"/>
    <property type="match status" value="1"/>
</dbReference>
<proteinExistence type="predicted"/>
<keyword evidence="3" id="KW-1185">Reference proteome</keyword>
<dbReference type="Pfam" id="PF01832">
    <property type="entry name" value="Glucosaminidase"/>
    <property type="match status" value="1"/>
</dbReference>
<dbReference type="PANTHER" id="PTHR40572:SF1">
    <property type="entry name" value="PROTEIN BAX"/>
    <property type="match status" value="1"/>
</dbReference>
<evidence type="ECO:0000313" key="3">
    <source>
        <dbReference type="Proteomes" id="UP001481413"/>
    </source>
</evidence>
<organism evidence="2 3">
    <name type="scientific">Thalassolituus maritimus</name>
    <dbReference type="NCBI Taxonomy" id="484498"/>
    <lineage>
        <taxon>Bacteria</taxon>
        <taxon>Pseudomonadati</taxon>
        <taxon>Pseudomonadota</taxon>
        <taxon>Gammaproteobacteria</taxon>
        <taxon>Oceanospirillales</taxon>
        <taxon>Oceanospirillaceae</taxon>
        <taxon>Thalassolituus</taxon>
    </lineage>
</organism>
<evidence type="ECO:0000259" key="1">
    <source>
        <dbReference type="SMART" id="SM00047"/>
    </source>
</evidence>
<comment type="caution">
    <text evidence="2">The sequence shown here is derived from an EMBL/GenBank/DDBJ whole genome shotgun (WGS) entry which is preliminary data.</text>
</comment>
<accession>A0ABP9ZV80</accession>
<dbReference type="Proteomes" id="UP001481413">
    <property type="component" value="Unassembled WGS sequence"/>
</dbReference>
<protein>
    <submittedName>
        <fullName evidence="2">Glucosaminidase domain-containing protein</fullName>
    </submittedName>
</protein>
<dbReference type="InterPro" id="IPR053195">
    <property type="entry name" value="Bax-like"/>
</dbReference>
<dbReference type="Gene3D" id="1.10.530.10">
    <property type="match status" value="1"/>
</dbReference>
<name>A0ABP9ZV80_9GAMM</name>